<organism evidence="1">
    <name type="scientific">bioreactor metagenome</name>
    <dbReference type="NCBI Taxonomy" id="1076179"/>
    <lineage>
        <taxon>unclassified sequences</taxon>
        <taxon>metagenomes</taxon>
        <taxon>ecological metagenomes</taxon>
    </lineage>
</organism>
<sequence length="60" mass="6847">MISDNPTMDKALGVAQTHLLFKKSETKNFSKPHNYAVLDESRVLWVFEGKAIKILSFSTY</sequence>
<proteinExistence type="predicted"/>
<comment type="caution">
    <text evidence="1">The sequence shown here is derived from an EMBL/GenBank/DDBJ whole genome shotgun (WGS) entry which is preliminary data.</text>
</comment>
<protein>
    <submittedName>
        <fullName evidence="1">Uncharacterized protein</fullName>
    </submittedName>
</protein>
<dbReference type="AlphaFoldDB" id="A0A645D0X7"/>
<evidence type="ECO:0000313" key="1">
    <source>
        <dbReference type="EMBL" id="MPM83076.1"/>
    </source>
</evidence>
<gene>
    <name evidence="1" type="ORF">SDC9_130139</name>
</gene>
<reference evidence="1" key="1">
    <citation type="submission" date="2019-08" db="EMBL/GenBank/DDBJ databases">
        <authorList>
            <person name="Kucharzyk K."/>
            <person name="Murdoch R.W."/>
            <person name="Higgins S."/>
            <person name="Loffler F."/>
        </authorList>
    </citation>
    <scope>NUCLEOTIDE SEQUENCE</scope>
</reference>
<name>A0A645D0X7_9ZZZZ</name>
<accession>A0A645D0X7</accession>
<dbReference type="EMBL" id="VSSQ01031970">
    <property type="protein sequence ID" value="MPM83076.1"/>
    <property type="molecule type" value="Genomic_DNA"/>
</dbReference>